<protein>
    <recommendedName>
        <fullName evidence="7">tRNA N6-adenosine threonylcarbamoyltransferase</fullName>
        <ecNumber evidence="7">2.3.1.234</ecNumber>
    </recommendedName>
    <alternativeName>
        <fullName evidence="7">N6-L-threonylcarbamoyladenine synthase</fullName>
        <shortName evidence="7">t(6)A synthase</shortName>
    </alternativeName>
    <alternativeName>
        <fullName evidence="7">t(6)A37 threonylcarbamoyladenosine biosynthesis protein TsaD</fullName>
    </alternativeName>
    <alternativeName>
        <fullName evidence="7">tRNA threonylcarbamoyladenosine biosynthesis protein TsaD</fullName>
    </alternativeName>
</protein>
<keyword evidence="2 7" id="KW-0819">tRNA processing</keyword>
<dbReference type="EC" id="2.3.1.234" evidence="7"/>
<evidence type="ECO:0000256" key="7">
    <source>
        <dbReference type="HAMAP-Rule" id="MF_01445"/>
    </source>
</evidence>
<keyword evidence="7" id="KW-0963">Cytoplasm</keyword>
<dbReference type="PANTHER" id="PTHR11735:SF6">
    <property type="entry name" value="TRNA N6-ADENOSINE THREONYLCARBAMOYLTRANSFERASE, MITOCHONDRIAL"/>
    <property type="match status" value="1"/>
</dbReference>
<reference evidence="9 10" key="2">
    <citation type="journal article" date="2020" name="MBio">
        <title>Isolation and Molecular Analysis of a Novel Neorickettsia Species That Causes Potomac Horse Fever.</title>
        <authorList>
            <person name="Teymournejad O."/>
            <person name="Lin M."/>
            <person name="Bekebrede H."/>
            <person name="Kamr A."/>
            <person name="Toribio R.E."/>
            <person name="Arroyo L.G."/>
            <person name="Baird J.D."/>
            <person name="Rikihisa Y."/>
        </authorList>
    </citation>
    <scope>NUCLEOTIDE SEQUENCE [LARGE SCALE GENOMIC DNA]</scope>
    <source>
        <strain evidence="9 10">Fin17</strain>
    </source>
</reference>
<feature type="binding site" evidence="7">
    <location>
        <position position="299"/>
    </location>
    <ligand>
        <name>Fe cation</name>
        <dbReference type="ChEBI" id="CHEBI:24875"/>
    </ligand>
</feature>
<dbReference type="GO" id="GO:0061711">
    <property type="term" value="F:tRNA N(6)-L-threonylcarbamoyladenine synthase activity"/>
    <property type="evidence" value="ECO:0007669"/>
    <property type="project" value="UniProtKB-EC"/>
</dbReference>
<comment type="catalytic activity">
    <reaction evidence="6 7">
        <text>L-threonylcarbamoyladenylate + adenosine(37) in tRNA = N(6)-L-threonylcarbamoyladenosine(37) in tRNA + AMP + H(+)</text>
        <dbReference type="Rhea" id="RHEA:37059"/>
        <dbReference type="Rhea" id="RHEA-COMP:10162"/>
        <dbReference type="Rhea" id="RHEA-COMP:10163"/>
        <dbReference type="ChEBI" id="CHEBI:15378"/>
        <dbReference type="ChEBI" id="CHEBI:73682"/>
        <dbReference type="ChEBI" id="CHEBI:74411"/>
        <dbReference type="ChEBI" id="CHEBI:74418"/>
        <dbReference type="ChEBI" id="CHEBI:456215"/>
        <dbReference type="EC" id="2.3.1.234"/>
    </reaction>
</comment>
<comment type="subcellular location">
    <subcellularLocation>
        <location evidence="7">Cytoplasm</location>
    </subcellularLocation>
</comment>
<evidence type="ECO:0000256" key="4">
    <source>
        <dbReference type="ARBA" id="ARBA00023004"/>
    </source>
</evidence>
<dbReference type="NCBIfam" id="TIGR00329">
    <property type="entry name" value="gcp_kae1"/>
    <property type="match status" value="1"/>
</dbReference>
<dbReference type="PRINTS" id="PR00789">
    <property type="entry name" value="OSIALOPTASE"/>
</dbReference>
<accession>A0A6P1G9X5</accession>
<dbReference type="RefSeq" id="WP_160095026.1">
    <property type="nucleotide sequence ID" value="NZ_CP047224.1"/>
</dbReference>
<dbReference type="EMBL" id="CP047224">
    <property type="protein sequence ID" value="QHD65023.1"/>
    <property type="molecule type" value="Genomic_DNA"/>
</dbReference>
<feature type="binding site" evidence="7">
    <location>
        <position position="110"/>
    </location>
    <ligand>
        <name>Fe cation</name>
        <dbReference type="ChEBI" id="CHEBI:24875"/>
    </ligand>
</feature>
<evidence type="ECO:0000256" key="5">
    <source>
        <dbReference type="ARBA" id="ARBA00023315"/>
    </source>
</evidence>
<gene>
    <name evidence="7 9" type="primary">tsaD</name>
    <name evidence="9" type="ORF">GP480_00910</name>
</gene>
<evidence type="ECO:0000256" key="2">
    <source>
        <dbReference type="ARBA" id="ARBA00022694"/>
    </source>
</evidence>
<feature type="binding site" evidence="7">
    <location>
        <position position="182"/>
    </location>
    <ligand>
        <name>substrate</name>
    </ligand>
</feature>
<dbReference type="SUPFAM" id="SSF53067">
    <property type="entry name" value="Actin-like ATPase domain"/>
    <property type="match status" value="2"/>
</dbReference>
<dbReference type="InterPro" id="IPR000905">
    <property type="entry name" value="Gcp-like_dom"/>
</dbReference>
<feature type="binding site" evidence="7">
    <location>
        <begin position="132"/>
        <end position="136"/>
    </location>
    <ligand>
        <name>substrate</name>
    </ligand>
</feature>
<dbReference type="Pfam" id="PF00814">
    <property type="entry name" value="TsaD"/>
    <property type="match status" value="1"/>
</dbReference>
<keyword evidence="5 7" id="KW-0012">Acyltransferase</keyword>
<dbReference type="GO" id="GO:0002949">
    <property type="term" value="P:tRNA threonylcarbamoyladenosine modification"/>
    <property type="evidence" value="ECO:0007669"/>
    <property type="project" value="UniProtKB-UniRule"/>
</dbReference>
<evidence type="ECO:0000256" key="1">
    <source>
        <dbReference type="ARBA" id="ARBA00022679"/>
    </source>
</evidence>
<comment type="function">
    <text evidence="7">Required for the formation of a threonylcarbamoyl group on adenosine at position 37 (t(6)A37) in tRNAs that read codons beginning with adenine. Is involved in the transfer of the threonylcarbamoyl moiety of threonylcarbamoyl-AMP (TC-AMP) to the N6 group of A37, together with TsaE and TsaB. TsaD likely plays a direct catalytic role in this reaction.</text>
</comment>
<dbReference type="HAMAP" id="MF_01445">
    <property type="entry name" value="TsaD"/>
    <property type="match status" value="1"/>
</dbReference>
<keyword evidence="4 7" id="KW-0408">Iron</keyword>
<dbReference type="NCBIfam" id="TIGR03723">
    <property type="entry name" value="T6A_TsaD_YgjD"/>
    <property type="match status" value="1"/>
</dbReference>
<keyword evidence="3 7" id="KW-0479">Metal-binding</keyword>
<evidence type="ECO:0000313" key="10">
    <source>
        <dbReference type="Proteomes" id="UP000464912"/>
    </source>
</evidence>
<name>A0A6P1G9X5_9RICK</name>
<feature type="binding site" evidence="7">
    <location>
        <position position="271"/>
    </location>
    <ligand>
        <name>substrate</name>
    </ligand>
</feature>
<dbReference type="PROSITE" id="PS01016">
    <property type="entry name" value="GLYCOPROTEASE"/>
    <property type="match status" value="1"/>
</dbReference>
<dbReference type="CDD" id="cd24133">
    <property type="entry name" value="ASKHA_NBD_TsaD_bac"/>
    <property type="match status" value="1"/>
</dbReference>
<evidence type="ECO:0000313" key="9">
    <source>
        <dbReference type="EMBL" id="QHD65023.1"/>
    </source>
</evidence>
<dbReference type="Proteomes" id="UP000464912">
    <property type="component" value="Chromosome"/>
</dbReference>
<dbReference type="PANTHER" id="PTHR11735">
    <property type="entry name" value="TRNA N6-ADENOSINE THREONYLCARBAMOYLTRANSFERASE"/>
    <property type="match status" value="1"/>
</dbReference>
<feature type="binding site" evidence="7">
    <location>
        <position position="114"/>
    </location>
    <ligand>
        <name>Fe cation</name>
        <dbReference type="ChEBI" id="CHEBI:24875"/>
    </ligand>
</feature>
<dbReference type="InterPro" id="IPR022450">
    <property type="entry name" value="TsaD"/>
</dbReference>
<feature type="binding site" evidence="7">
    <location>
        <position position="178"/>
    </location>
    <ligand>
        <name>substrate</name>
    </ligand>
</feature>
<feature type="binding site" evidence="7">
    <location>
        <position position="165"/>
    </location>
    <ligand>
        <name>substrate</name>
    </ligand>
</feature>
<evidence type="ECO:0000259" key="8">
    <source>
        <dbReference type="Pfam" id="PF00814"/>
    </source>
</evidence>
<reference evidence="9 10" key="1">
    <citation type="journal article" date="2020" name="MBio">
        <title>Erratum for Teymournejad et al., 'Isolation and Molecular Analysis of a Novel Neorickettsia Species That Causes Potomac Horse Fever'.</title>
        <authorList>
            <person name="Teymournejad O."/>
            <person name="Lin M."/>
            <person name="Bekebrede H."/>
            <person name="Kamr A."/>
            <person name="Toribio R.E."/>
            <person name="Arroyo L.G."/>
            <person name="Baird J.D."/>
            <person name="Rikihisa Y."/>
        </authorList>
    </citation>
    <scope>NUCLEOTIDE SEQUENCE [LARGE SCALE GENOMIC DNA]</scope>
    <source>
        <strain evidence="9 10">Fin17</strain>
    </source>
</reference>
<dbReference type="Gene3D" id="3.30.420.40">
    <property type="match status" value="2"/>
</dbReference>
<sequence length="329" mass="36030">MNNHLILGIETSCDETSVAIVSEERKVYFHEIFTQDHSKYNGVYPEFASREHLKILPQILRRAAQAHDLEKLTSIACTVGPGLVGSLIVGVMMARGLAFLLKKPVLGINHLEGHLLAARLTKKINFPFVCLVISGGHSQLINAKKVGDYLLLGETLDDAFGEAFDKLATMLGFTYPGGKIVEKFASKGDSERFRLPAAMINQPGCNFSLSGIKTALKKIITSLPQITEQDKADICASFQACVARIMVSKLEQAVKICGHSRIVLAGGVASNRYVRKILEEFAKNHDLSLHFPEGVLCTDNAAMIAWAAIERITAGCTELPLEPQPRLCW</sequence>
<organism evidence="9 10">
    <name type="scientific">Neorickettsia findlayensis</name>
    <dbReference type="NCBI Taxonomy" id="2686014"/>
    <lineage>
        <taxon>Bacteria</taxon>
        <taxon>Pseudomonadati</taxon>
        <taxon>Pseudomonadota</taxon>
        <taxon>Alphaproteobacteria</taxon>
        <taxon>Rickettsiales</taxon>
        <taxon>Anaplasmataceae</taxon>
        <taxon>Neorickettsia</taxon>
    </lineage>
</organism>
<keyword evidence="10" id="KW-1185">Reference proteome</keyword>
<feature type="domain" description="Gcp-like" evidence="8">
    <location>
        <begin position="28"/>
        <end position="306"/>
    </location>
</feature>
<dbReference type="GO" id="GO:0005737">
    <property type="term" value="C:cytoplasm"/>
    <property type="evidence" value="ECO:0007669"/>
    <property type="project" value="UniProtKB-SubCell"/>
</dbReference>
<dbReference type="KEGG" id="nef:GP480_00910"/>
<comment type="similarity">
    <text evidence="7">Belongs to the KAE1 / TsaD family.</text>
</comment>
<dbReference type="AlphaFoldDB" id="A0A6P1G9X5"/>
<dbReference type="InterPro" id="IPR017861">
    <property type="entry name" value="KAE1/TsaD"/>
</dbReference>
<evidence type="ECO:0000256" key="3">
    <source>
        <dbReference type="ARBA" id="ARBA00022723"/>
    </source>
</evidence>
<dbReference type="GO" id="GO:0005506">
    <property type="term" value="F:iron ion binding"/>
    <property type="evidence" value="ECO:0007669"/>
    <property type="project" value="UniProtKB-UniRule"/>
</dbReference>
<comment type="cofactor">
    <cofactor evidence="7">
        <name>Fe(2+)</name>
        <dbReference type="ChEBI" id="CHEBI:29033"/>
    </cofactor>
    <text evidence="7">Binds 1 Fe(2+) ion per subunit.</text>
</comment>
<proteinExistence type="inferred from homology"/>
<keyword evidence="1 7" id="KW-0808">Transferase</keyword>
<dbReference type="InterPro" id="IPR043129">
    <property type="entry name" value="ATPase_NBD"/>
</dbReference>
<dbReference type="InterPro" id="IPR017860">
    <property type="entry name" value="Peptidase_M22_CS"/>
</dbReference>
<evidence type="ECO:0000256" key="6">
    <source>
        <dbReference type="ARBA" id="ARBA00048117"/>
    </source>
</evidence>